<name>A0ABD3FF33_9STRA</name>
<dbReference type="AlphaFoldDB" id="A0ABD3FF33"/>
<comment type="caution">
    <text evidence="1">The sequence shown here is derived from an EMBL/GenBank/DDBJ whole genome shotgun (WGS) entry which is preliminary data.</text>
</comment>
<sequence>MAYHYDVCDIAGDDNVWADRWGSTLHKICAVRLVPYEHSPTLNEWPMMAEIAQCQRDSQRPVDLELESDLQGLLRLAGGQVWIPADAGSL</sequence>
<accession>A0ABD3FF33</accession>
<organism evidence="1 2">
    <name type="scientific">Phytophthora oleae</name>
    <dbReference type="NCBI Taxonomy" id="2107226"/>
    <lineage>
        <taxon>Eukaryota</taxon>
        <taxon>Sar</taxon>
        <taxon>Stramenopiles</taxon>
        <taxon>Oomycota</taxon>
        <taxon>Peronosporomycetes</taxon>
        <taxon>Peronosporales</taxon>
        <taxon>Peronosporaceae</taxon>
        <taxon>Phytophthora</taxon>
    </lineage>
</organism>
<dbReference type="EMBL" id="JBIMZQ010000023">
    <property type="protein sequence ID" value="KAL3664522.1"/>
    <property type="molecule type" value="Genomic_DNA"/>
</dbReference>
<gene>
    <name evidence="1" type="ORF">V7S43_010275</name>
</gene>
<keyword evidence="2" id="KW-1185">Reference proteome</keyword>
<dbReference type="Proteomes" id="UP001632037">
    <property type="component" value="Unassembled WGS sequence"/>
</dbReference>
<evidence type="ECO:0000313" key="2">
    <source>
        <dbReference type="Proteomes" id="UP001632037"/>
    </source>
</evidence>
<proteinExistence type="predicted"/>
<reference evidence="1 2" key="1">
    <citation type="submission" date="2024-09" db="EMBL/GenBank/DDBJ databases">
        <title>Genome sequencing and assembly of Phytophthora oleae, isolate VK10A, causative agent of rot of olive drupes.</title>
        <authorList>
            <person name="Conti Taguali S."/>
            <person name="Riolo M."/>
            <person name="La Spada F."/>
            <person name="Cacciola S.O."/>
            <person name="Dionisio G."/>
        </authorList>
    </citation>
    <scope>NUCLEOTIDE SEQUENCE [LARGE SCALE GENOMIC DNA]</scope>
    <source>
        <strain evidence="1 2">VK10A</strain>
    </source>
</reference>
<evidence type="ECO:0000313" key="1">
    <source>
        <dbReference type="EMBL" id="KAL3664522.1"/>
    </source>
</evidence>
<protein>
    <submittedName>
        <fullName evidence="1">Uncharacterized protein</fullName>
    </submittedName>
</protein>